<gene>
    <name evidence="2" type="ORF">Pdsh_00430</name>
</gene>
<accession>A0A211YR66</accession>
<dbReference type="CDD" id="cd00093">
    <property type="entry name" value="HTH_XRE"/>
    <property type="match status" value="1"/>
</dbReference>
<evidence type="ECO:0000313" key="3">
    <source>
        <dbReference type="Proteomes" id="UP000196694"/>
    </source>
</evidence>
<comment type="caution">
    <text evidence="2">The sequence shown here is derived from an EMBL/GenBank/DDBJ whole genome shotgun (WGS) entry which is preliminary data.</text>
</comment>
<organism evidence="2 3">
    <name type="scientific">Pyrodictium delaneyi</name>
    <dbReference type="NCBI Taxonomy" id="1273541"/>
    <lineage>
        <taxon>Archaea</taxon>
        <taxon>Thermoproteota</taxon>
        <taxon>Thermoprotei</taxon>
        <taxon>Desulfurococcales</taxon>
        <taxon>Pyrodictiaceae</taxon>
        <taxon>Pyrodictium</taxon>
    </lineage>
</organism>
<feature type="domain" description="HTH cro/C1-type" evidence="1">
    <location>
        <begin position="8"/>
        <end position="46"/>
    </location>
</feature>
<dbReference type="Pfam" id="PF01381">
    <property type="entry name" value="HTH_3"/>
    <property type="match status" value="1"/>
</dbReference>
<dbReference type="Proteomes" id="UP000196694">
    <property type="component" value="Unassembled WGS sequence"/>
</dbReference>
<proteinExistence type="predicted"/>
<sequence>MNYLHKFYTYKELSKKLSIPQSMISRYIRGHNLPSEYHADAIIDFFMKSSIVRDYLGKLLSRGAIDEIVSDNDLLEILAFISLEKARKIDPVFDYIVIINDISSFIGLRIASQLRAKVIVGFIPPLVPPGADLCITIGQYINSLTICLKARNIGKLRRSSALFVHPLTLPLEYSIHVKSKLMDFFGNIRILAPLCNSNLDDEKIICGFITES</sequence>
<name>A0A211YR66_9CREN</name>
<keyword evidence="3" id="KW-1185">Reference proteome</keyword>
<dbReference type="InterPro" id="IPR001387">
    <property type="entry name" value="Cro/C1-type_HTH"/>
</dbReference>
<dbReference type="EMBL" id="NCQP01000001">
    <property type="protein sequence ID" value="OWJ55327.1"/>
    <property type="molecule type" value="Genomic_DNA"/>
</dbReference>
<protein>
    <submittedName>
        <fullName evidence="2">Transcriptional regulator</fullName>
    </submittedName>
</protein>
<dbReference type="AlphaFoldDB" id="A0A211YR66"/>
<evidence type="ECO:0000313" key="2">
    <source>
        <dbReference type="EMBL" id="OWJ55327.1"/>
    </source>
</evidence>
<reference evidence="2 3" key="1">
    <citation type="submission" date="2017-05" db="EMBL/GenBank/DDBJ databases">
        <title>The draft genome of the hyperthermophilic archaeon 'Pyrodictium delaneyi strain Hulk', an iron and nitrate reducer, reveals the capacity for sulfate reduction.</title>
        <authorList>
            <person name="Demey L.M."/>
            <person name="Miller C."/>
            <person name="Manzella M."/>
            <person name="Reguera G."/>
            <person name="Kashefi K."/>
        </authorList>
    </citation>
    <scope>NUCLEOTIDE SEQUENCE [LARGE SCALE GENOMIC DNA]</scope>
    <source>
        <strain evidence="2 3">Hulk</strain>
    </source>
</reference>
<evidence type="ECO:0000259" key="1">
    <source>
        <dbReference type="Pfam" id="PF01381"/>
    </source>
</evidence>